<evidence type="ECO:0000259" key="2">
    <source>
        <dbReference type="Pfam" id="PF08924"/>
    </source>
</evidence>
<evidence type="ECO:0000259" key="1">
    <source>
        <dbReference type="Pfam" id="PF01471"/>
    </source>
</evidence>
<dbReference type="InterPro" id="IPR015020">
    <property type="entry name" value="Rv2525c-like_Glyco_Hydro-like"/>
</dbReference>
<comment type="caution">
    <text evidence="3">The sequence shown here is derived from an EMBL/GenBank/DDBJ whole genome shotgun (WGS) entry which is preliminary data.</text>
</comment>
<evidence type="ECO:0000313" key="3">
    <source>
        <dbReference type="EMBL" id="PNS43028.1"/>
    </source>
</evidence>
<dbReference type="SUPFAM" id="SSF47090">
    <property type="entry name" value="PGBD-like"/>
    <property type="match status" value="1"/>
</dbReference>
<reference evidence="5" key="3">
    <citation type="submission" date="2016-10" db="EMBL/GenBank/DDBJ databases">
        <authorList>
            <person name="Bumgarner R.E."/>
            <person name="Fredricks D.N."/>
            <person name="Srinivasan S."/>
        </authorList>
    </citation>
    <scope>NUCLEOTIDE SEQUENCE [LARGE SCALE GENOMIC DNA]</scope>
    <source>
        <strain evidence="5">KA00225</strain>
    </source>
</reference>
<feature type="domain" description="Rv2525c-like glycoside hydrolase-like" evidence="2">
    <location>
        <begin position="303"/>
        <end position="466"/>
    </location>
</feature>
<dbReference type="Gene3D" id="3.20.20.80">
    <property type="entry name" value="Glycosidases"/>
    <property type="match status" value="1"/>
</dbReference>
<accession>A0A2K1SU40</accession>
<gene>
    <name evidence="4" type="ORF">AXE77_05570</name>
    <name evidence="3" type="ORF">BFS05_05395</name>
</gene>
<dbReference type="InterPro" id="IPR036366">
    <property type="entry name" value="PGBDSf"/>
</dbReference>
<reference evidence="4 6" key="1">
    <citation type="submission" date="2016-02" db="EMBL/GenBank/DDBJ databases">
        <authorList>
            <person name="Alioto T."/>
            <person name="Alioto T."/>
        </authorList>
    </citation>
    <scope>NUCLEOTIDE SEQUENCE [LARGE SCALE GENOMIC DNA]</scope>
    <source>
        <strain evidence="4 6">NR010</strain>
    </source>
</reference>
<dbReference type="GeneID" id="97755358"/>
<dbReference type="Proteomes" id="UP000236146">
    <property type="component" value="Unassembled WGS sequence"/>
</dbReference>
<dbReference type="Gene3D" id="1.10.101.10">
    <property type="entry name" value="PGBD-like superfamily/PGBD"/>
    <property type="match status" value="1"/>
</dbReference>
<sequence>MDQMVLLTQQWLNKTYGDKPGFGSVITDGNTGWDTINGLIRALQIELGITETANNFGKGTQSRFKKRWPNGIDQTDESNNIHGIIQGALWCKGYEAEYGGITEEFTYNVANSISDLKSDIGLSDISSTVDLELMMVLLSMKQFKLLSLYGGKEDIRVTQQAVNSKYKNYTGIIPTDGLYGREMNTALIQVLQAVEGFTPAEATGNFGNGTRSRLKTISEGTSEWVWLASVALTCNGYSLTPTSTWNNAIVSALYKFQAEHVIPVTGKVDPTTWMSLLTSKGDPNRSCVACDTRFEITDEFAECLKADGYRIVGRYLSEPDQKNTAEKDYFKALRTGELERIVSHGLQYFPIFQEYSTELRHFTAENGARHAKEAVASAKRLGVPPTVIYFAVDYDATNPEISSNILPYFKAVKENMHGGYRIGIYASRNICTRVSKAGYAVASFVSDMSTGFSGNLGFSIPSNWAFDQFHEIPGYKGKWDLDRVAYSGRFGAVGSVNHSTGNPQSKITYVAPPNPDTSRLTKIEKVIDLIQQLESVYDKWRKVYQKYAVVLEYHPLSVTQGVINYLAKAYMTNWKFAIAGAFADPFFIIFMEKEYPALKDKLDTYIGNKRDEVADISGGKNDIAHFAYTLYCYAYSNLAPDHWTGWAGDLATGMDDLHKYLQKYPSLDRMKTAYALIGSDSSAQSEYFKANHVSNKLGIRCNFTDFCDDADAIYLGMNLRNASDENLHTLSDMMTTYYSSITAQKRYTAYAQDGLDFSSFKALENSIKAKMYGCLEKILGFGLLARLAGESTDEERDACCIAMAHYLLAKSK</sequence>
<dbReference type="EMBL" id="MNLH01000005">
    <property type="protein sequence ID" value="PNS43028.1"/>
    <property type="molecule type" value="Genomic_DNA"/>
</dbReference>
<protein>
    <submittedName>
        <fullName evidence="3">Peptidoglycan-binding protein</fullName>
    </submittedName>
</protein>
<dbReference type="InterPro" id="IPR017853">
    <property type="entry name" value="GH"/>
</dbReference>
<dbReference type="EMBL" id="LRTV01000011">
    <property type="protein sequence ID" value="RFD78330.1"/>
    <property type="molecule type" value="Genomic_DNA"/>
</dbReference>
<dbReference type="OrthoDB" id="1795295at2"/>
<dbReference type="InterPro" id="IPR002477">
    <property type="entry name" value="Peptidoglycan-bd-like"/>
</dbReference>
<reference evidence="3" key="2">
    <citation type="submission" date="2016-10" db="EMBL/GenBank/DDBJ databases">
        <authorList>
            <person name="Varghese N."/>
        </authorList>
    </citation>
    <scope>NUCLEOTIDE SEQUENCE [LARGE SCALE GENOMIC DNA]</scope>
    <source>
        <strain evidence="3">KA00225</strain>
    </source>
</reference>
<evidence type="ECO:0000313" key="4">
    <source>
        <dbReference type="EMBL" id="RFD78330.1"/>
    </source>
</evidence>
<dbReference type="Proteomes" id="UP000259221">
    <property type="component" value="Unassembled WGS sequence"/>
</dbReference>
<proteinExistence type="predicted"/>
<feature type="domain" description="Peptidoglycan binding-like" evidence="1">
    <location>
        <begin position="231"/>
        <end position="275"/>
    </location>
</feature>
<dbReference type="RefSeq" id="WP_103014034.1">
    <property type="nucleotide sequence ID" value="NZ_JACZFD010000014.1"/>
</dbReference>
<name>A0A2K1SU40_GARVA</name>
<dbReference type="AlphaFoldDB" id="A0A2K1SU40"/>
<evidence type="ECO:0000313" key="6">
    <source>
        <dbReference type="Proteomes" id="UP000259221"/>
    </source>
</evidence>
<dbReference type="Pfam" id="PF01471">
    <property type="entry name" value="PG_binding_1"/>
    <property type="match status" value="1"/>
</dbReference>
<dbReference type="SUPFAM" id="SSF51445">
    <property type="entry name" value="(Trans)glycosidases"/>
    <property type="match status" value="1"/>
</dbReference>
<evidence type="ECO:0000313" key="5">
    <source>
        <dbReference type="Proteomes" id="UP000236146"/>
    </source>
</evidence>
<dbReference type="CDD" id="cd06418">
    <property type="entry name" value="GH25_BacA-like"/>
    <property type="match status" value="1"/>
</dbReference>
<organism evidence="3 5">
    <name type="scientific">Gardnerella vaginalis</name>
    <dbReference type="NCBI Taxonomy" id="2702"/>
    <lineage>
        <taxon>Bacteria</taxon>
        <taxon>Bacillati</taxon>
        <taxon>Actinomycetota</taxon>
        <taxon>Actinomycetes</taxon>
        <taxon>Bifidobacteriales</taxon>
        <taxon>Bifidobacteriaceae</taxon>
        <taxon>Gardnerella</taxon>
    </lineage>
</organism>
<dbReference type="Pfam" id="PF08924">
    <property type="entry name" value="Rv2525c_GlyHyd-like"/>
    <property type="match status" value="1"/>
</dbReference>
<dbReference type="InterPro" id="IPR036365">
    <property type="entry name" value="PGBD-like_sf"/>
</dbReference>